<feature type="domain" description="AMP-binding enzyme C-terminal" evidence="2">
    <location>
        <begin position="420"/>
        <end position="494"/>
    </location>
</feature>
<dbReference type="GO" id="GO:0016878">
    <property type="term" value="F:acid-thiol ligase activity"/>
    <property type="evidence" value="ECO:0007669"/>
    <property type="project" value="UniProtKB-ARBA"/>
</dbReference>
<keyword evidence="4" id="KW-1185">Reference proteome</keyword>
<dbReference type="InterPro" id="IPR025110">
    <property type="entry name" value="AMP-bd_C"/>
</dbReference>
<evidence type="ECO:0000259" key="1">
    <source>
        <dbReference type="Pfam" id="PF00501"/>
    </source>
</evidence>
<dbReference type="SUPFAM" id="SSF56801">
    <property type="entry name" value="Acetyl-CoA synthetase-like"/>
    <property type="match status" value="1"/>
</dbReference>
<organism evidence="3 4">
    <name type="scientific">Actinacidiphila oryziradicis</name>
    <dbReference type="NCBI Taxonomy" id="2571141"/>
    <lineage>
        <taxon>Bacteria</taxon>
        <taxon>Bacillati</taxon>
        <taxon>Actinomycetota</taxon>
        <taxon>Actinomycetes</taxon>
        <taxon>Kitasatosporales</taxon>
        <taxon>Streptomycetaceae</taxon>
        <taxon>Actinacidiphila</taxon>
    </lineage>
</organism>
<dbReference type="InterPro" id="IPR042099">
    <property type="entry name" value="ANL_N_sf"/>
</dbReference>
<protein>
    <submittedName>
        <fullName evidence="3">Long-chain fatty acid--CoA ligase</fullName>
    </submittedName>
</protein>
<dbReference type="Pfam" id="PF00501">
    <property type="entry name" value="AMP-binding"/>
    <property type="match status" value="1"/>
</dbReference>
<comment type="caution">
    <text evidence="3">The sequence shown here is derived from an EMBL/GenBank/DDBJ whole genome shotgun (WGS) entry which is preliminary data.</text>
</comment>
<dbReference type="Gene3D" id="3.40.50.12780">
    <property type="entry name" value="N-terminal domain of ligase-like"/>
    <property type="match status" value="1"/>
</dbReference>
<dbReference type="CDD" id="cd04433">
    <property type="entry name" value="AFD_class_I"/>
    <property type="match status" value="1"/>
</dbReference>
<dbReference type="InterPro" id="IPR045851">
    <property type="entry name" value="AMP-bd_C_sf"/>
</dbReference>
<name>A0A4U0RXB3_9ACTN</name>
<keyword evidence="3" id="KW-0436">Ligase</keyword>
<dbReference type="OrthoDB" id="9803968at2"/>
<dbReference type="InterPro" id="IPR050237">
    <property type="entry name" value="ATP-dep_AMP-bd_enzyme"/>
</dbReference>
<dbReference type="AlphaFoldDB" id="A0A4U0RXB3"/>
<dbReference type="EMBL" id="SUMC01000088">
    <property type="protein sequence ID" value="TKA00278.1"/>
    <property type="molecule type" value="Genomic_DNA"/>
</dbReference>
<evidence type="ECO:0000313" key="4">
    <source>
        <dbReference type="Proteomes" id="UP000305778"/>
    </source>
</evidence>
<dbReference type="Pfam" id="PF13193">
    <property type="entry name" value="AMP-binding_C"/>
    <property type="match status" value="1"/>
</dbReference>
<sequence length="509" mass="54180">MDNPNESVFPGPLVEAFRTHPDLAAFEYRSHPVTRGEALGLIGRFATGLRAAGLGPGKSVALAMGVTPEAFAAQIAALLLGCRVTGLRPGLTPAHLAQVLDGETDAVLTDDPDAHPGLTQAARGLPVFRLGPDLLDKHPAPDPDVLIPRGNPADVALINLTSGSTGRPKGCMQTYASMTAQWSWQPARWTERTRRLATGYGRYLLFGTLTSAVIFEHLGLCLLSGGTAVIPEQPFVFPQVFEQYGVTACLLTVPRLHHILDTFRTERIDTSSLRTLVVAGSSLAPHRLAEATELLGPVVHHGYGQTETGMLTLLTPDDIAADPKHALSTVGIPTDTVELTVRNHQGRPVPDGTTGEIWTRTDGAFSGYWNDPEETADVLRDGWVRSRDLGHVDERGFVRLSGRIRDVIIVNAIVHYAGPIERSLAGHPDIDQAYVVAAPDQTTGEAVYAFVVPRAGRTPDMGALKALVAAEVGEASVPARITITSEVPVAPSGKPDKKALLTALLGESG</sequence>
<dbReference type="RefSeq" id="WP_136729541.1">
    <property type="nucleotide sequence ID" value="NZ_SUMC01000088.1"/>
</dbReference>
<evidence type="ECO:0000313" key="3">
    <source>
        <dbReference type="EMBL" id="TKA00278.1"/>
    </source>
</evidence>
<dbReference type="InterPro" id="IPR020845">
    <property type="entry name" value="AMP-binding_CS"/>
</dbReference>
<reference evidence="3 4" key="1">
    <citation type="submission" date="2019-04" db="EMBL/GenBank/DDBJ databases">
        <title>Streptomyces oryziradicis sp. nov., a novel actinomycete isolated from rhizosphere soil of rice (Oryza sativa L.).</title>
        <authorList>
            <person name="Li C."/>
        </authorList>
    </citation>
    <scope>NUCLEOTIDE SEQUENCE [LARGE SCALE GENOMIC DNA]</scope>
    <source>
        <strain evidence="3 4">NEAU-C40</strain>
    </source>
</reference>
<dbReference type="InterPro" id="IPR000873">
    <property type="entry name" value="AMP-dep_synth/lig_dom"/>
</dbReference>
<dbReference type="PANTHER" id="PTHR43767">
    <property type="entry name" value="LONG-CHAIN-FATTY-ACID--COA LIGASE"/>
    <property type="match status" value="1"/>
</dbReference>
<proteinExistence type="predicted"/>
<dbReference type="Proteomes" id="UP000305778">
    <property type="component" value="Unassembled WGS sequence"/>
</dbReference>
<dbReference type="PANTHER" id="PTHR43767:SF1">
    <property type="entry name" value="NONRIBOSOMAL PEPTIDE SYNTHASE PES1 (EUROFUNG)-RELATED"/>
    <property type="match status" value="1"/>
</dbReference>
<gene>
    <name evidence="3" type="ORF">FCI23_43215</name>
</gene>
<accession>A0A4U0RXB3</accession>
<feature type="domain" description="AMP-dependent synthetase/ligase" evidence="1">
    <location>
        <begin position="16"/>
        <end position="369"/>
    </location>
</feature>
<dbReference type="PROSITE" id="PS00455">
    <property type="entry name" value="AMP_BINDING"/>
    <property type="match status" value="1"/>
</dbReference>
<evidence type="ECO:0000259" key="2">
    <source>
        <dbReference type="Pfam" id="PF13193"/>
    </source>
</evidence>
<dbReference type="Gene3D" id="3.30.300.30">
    <property type="match status" value="1"/>
</dbReference>